<dbReference type="Proteomes" id="UP000197174">
    <property type="component" value="Unassembled WGS sequence"/>
</dbReference>
<name>A0A246RJA6_9ACTN</name>
<keyword evidence="3" id="KW-0808">Transferase</keyword>
<gene>
    <name evidence="3" type="ORF">B5D80_22185</name>
</gene>
<evidence type="ECO:0000313" key="4">
    <source>
        <dbReference type="Proteomes" id="UP000197174"/>
    </source>
</evidence>
<comment type="caution">
    <text evidence="3">The sequence shown here is derived from an EMBL/GenBank/DDBJ whole genome shotgun (WGS) entry which is preliminary data.</text>
</comment>
<dbReference type="AlphaFoldDB" id="A0A246RJA6"/>
<dbReference type="Pfam" id="PF08242">
    <property type="entry name" value="Methyltransf_12"/>
    <property type="match status" value="1"/>
</dbReference>
<evidence type="ECO:0000256" key="1">
    <source>
        <dbReference type="SAM" id="MobiDB-lite"/>
    </source>
</evidence>
<dbReference type="CDD" id="cd02440">
    <property type="entry name" value="AdoMet_MTases"/>
    <property type="match status" value="1"/>
</dbReference>
<dbReference type="RefSeq" id="WP_088645845.1">
    <property type="nucleotide sequence ID" value="NZ_MZMV01000041.1"/>
</dbReference>
<feature type="domain" description="Methyltransferase type 12" evidence="2">
    <location>
        <begin position="70"/>
        <end position="165"/>
    </location>
</feature>
<organism evidence="3 4">
    <name type="scientific">Micromonospora wenchangensis</name>
    <dbReference type="NCBI Taxonomy" id="1185415"/>
    <lineage>
        <taxon>Bacteria</taxon>
        <taxon>Bacillati</taxon>
        <taxon>Actinomycetota</taxon>
        <taxon>Actinomycetes</taxon>
        <taxon>Micromonosporales</taxon>
        <taxon>Micromonosporaceae</taxon>
        <taxon>Micromonospora</taxon>
    </lineage>
</organism>
<accession>A0A246RJA6</accession>
<evidence type="ECO:0000313" key="3">
    <source>
        <dbReference type="EMBL" id="OWV03663.1"/>
    </source>
</evidence>
<reference evidence="3 4" key="1">
    <citation type="submission" date="2017-03" db="EMBL/GenBank/DDBJ databases">
        <title>Whole genome sequence of Micromonospora wenchangensis, isolated from mangrove soil.</title>
        <authorList>
            <person name="Yang H."/>
        </authorList>
    </citation>
    <scope>NUCLEOTIDE SEQUENCE [LARGE SCALE GENOMIC DNA]</scope>
    <source>
        <strain evidence="3 4">CCTCC AA 2012002</strain>
    </source>
</reference>
<dbReference type="GO" id="GO:0008168">
    <property type="term" value="F:methyltransferase activity"/>
    <property type="evidence" value="ECO:0007669"/>
    <property type="project" value="UniProtKB-KW"/>
</dbReference>
<dbReference type="OrthoDB" id="8385759at2"/>
<dbReference type="InterPro" id="IPR029063">
    <property type="entry name" value="SAM-dependent_MTases_sf"/>
</dbReference>
<keyword evidence="3" id="KW-0489">Methyltransferase</keyword>
<dbReference type="InterPro" id="IPR013217">
    <property type="entry name" value="Methyltransf_12"/>
</dbReference>
<proteinExistence type="predicted"/>
<dbReference type="Gene3D" id="3.40.50.150">
    <property type="entry name" value="Vaccinia Virus protein VP39"/>
    <property type="match status" value="1"/>
</dbReference>
<dbReference type="SUPFAM" id="SSF53335">
    <property type="entry name" value="S-adenosyl-L-methionine-dependent methyltransferases"/>
    <property type="match status" value="1"/>
</dbReference>
<protein>
    <submittedName>
        <fullName evidence="3">SAM-dependent methyltransferase</fullName>
    </submittedName>
</protein>
<evidence type="ECO:0000259" key="2">
    <source>
        <dbReference type="Pfam" id="PF08242"/>
    </source>
</evidence>
<keyword evidence="4" id="KW-1185">Reference proteome</keyword>
<sequence length="286" mass="31639">MTDDDEPGRQPPGTDYRTLNRASWDDRAAAHAASPDYAVDRFAADPAHLSEVVRFDLPRLGDVAGLRGVHLQCHIGTDTVSLHRLGARMTGLDFSGASLAEARSLAGRTGAAVDFVQADVYDAPDVLGVGGFDLVYTGVGALCWLPDIRRWAGVVAALLRPGGRLFLREGHPMLWALDETRPDGVLAVEHPYFERAEPLVWDEGGTYVRTEATFTHNTTHEWNHGLGEVVTALLDSGLELTMLHEHDSAPWDALPGRQTRDAYGEWRLTERPWRLPQTYTLQARRR</sequence>
<dbReference type="EMBL" id="MZMV01000041">
    <property type="protein sequence ID" value="OWV03663.1"/>
    <property type="molecule type" value="Genomic_DNA"/>
</dbReference>
<dbReference type="GO" id="GO:0032259">
    <property type="term" value="P:methylation"/>
    <property type="evidence" value="ECO:0007669"/>
    <property type="project" value="UniProtKB-KW"/>
</dbReference>
<feature type="region of interest" description="Disordered" evidence="1">
    <location>
        <begin position="1"/>
        <end position="21"/>
    </location>
</feature>